<feature type="region of interest" description="Disordered" evidence="1">
    <location>
        <begin position="69"/>
        <end position="185"/>
    </location>
</feature>
<gene>
    <name evidence="2" type="ORF">BV898_06753</name>
</gene>
<evidence type="ECO:0000256" key="1">
    <source>
        <dbReference type="SAM" id="MobiDB-lite"/>
    </source>
</evidence>
<evidence type="ECO:0000313" key="3">
    <source>
        <dbReference type="Proteomes" id="UP000192578"/>
    </source>
</evidence>
<comment type="caution">
    <text evidence="2">The sequence shown here is derived from an EMBL/GenBank/DDBJ whole genome shotgun (WGS) entry which is preliminary data.</text>
</comment>
<name>A0A1W0WVE4_HYPEX</name>
<reference evidence="3" key="1">
    <citation type="submission" date="2017-01" db="EMBL/GenBank/DDBJ databases">
        <title>Comparative genomics of anhydrobiosis in the tardigrade Hypsibius dujardini.</title>
        <authorList>
            <person name="Yoshida Y."/>
            <person name="Koutsovoulos G."/>
            <person name="Laetsch D."/>
            <person name="Stevens L."/>
            <person name="Kumar S."/>
            <person name="Horikawa D."/>
            <person name="Ishino K."/>
            <person name="Komine S."/>
            <person name="Tomita M."/>
            <person name="Blaxter M."/>
            <person name="Arakawa K."/>
        </authorList>
    </citation>
    <scope>NUCLEOTIDE SEQUENCE [LARGE SCALE GENOMIC DNA]</scope>
    <source>
        <strain evidence="3">Z151</strain>
    </source>
</reference>
<protein>
    <submittedName>
        <fullName evidence="2">Uncharacterized protein</fullName>
    </submittedName>
</protein>
<accession>A0A1W0WVE4</accession>
<dbReference type="EMBL" id="MTYJ01000042">
    <property type="protein sequence ID" value="OQV19113.1"/>
    <property type="molecule type" value="Genomic_DNA"/>
</dbReference>
<organism evidence="2 3">
    <name type="scientific">Hypsibius exemplaris</name>
    <name type="common">Freshwater tardigrade</name>
    <dbReference type="NCBI Taxonomy" id="2072580"/>
    <lineage>
        <taxon>Eukaryota</taxon>
        <taxon>Metazoa</taxon>
        <taxon>Ecdysozoa</taxon>
        <taxon>Tardigrada</taxon>
        <taxon>Eutardigrada</taxon>
        <taxon>Parachela</taxon>
        <taxon>Hypsibioidea</taxon>
        <taxon>Hypsibiidae</taxon>
        <taxon>Hypsibius</taxon>
    </lineage>
</organism>
<sequence>MRALLYRVWSCLVAGQINAPRAEFRVAVRTVIALFVISVEVTPGLIIPADVKCVGLSVRNGLLQRLDSRRKGRRNKLTSTVHRLNGPSTNQTDRPPSRRTVHRRDGPSTIQTDRPPSRRIVYRPDGPSIVETDRLSSRRTVHHPDGPSTVETDRLSSRRTVHRRNGSSIVQTDRPSSKRTVHHPDGLSIRRCDRLPLRETVQHPDIRLNRHRSRTSVVTPVASFMKPSIYESDVPECALGNKTA</sequence>
<evidence type="ECO:0000313" key="2">
    <source>
        <dbReference type="EMBL" id="OQV19113.1"/>
    </source>
</evidence>
<keyword evidence="3" id="KW-1185">Reference proteome</keyword>
<feature type="compositionally biased region" description="Polar residues" evidence="1">
    <location>
        <begin position="77"/>
        <end position="94"/>
    </location>
</feature>
<dbReference type="AlphaFoldDB" id="A0A1W0WVE4"/>
<dbReference type="Proteomes" id="UP000192578">
    <property type="component" value="Unassembled WGS sequence"/>
</dbReference>
<proteinExistence type="predicted"/>